<evidence type="ECO:0000256" key="2">
    <source>
        <dbReference type="ARBA" id="ARBA00010447"/>
    </source>
</evidence>
<dbReference type="Gene3D" id="3.90.1150.10">
    <property type="entry name" value="Aspartate Aminotransferase, domain 1"/>
    <property type="match status" value="1"/>
</dbReference>
<reference evidence="10 11" key="1">
    <citation type="submission" date="2020-08" db="EMBL/GenBank/DDBJ databases">
        <title>Genome sequence of Thermomonas brevis KACC 16975T.</title>
        <authorList>
            <person name="Hyun D.-W."/>
            <person name="Bae J.-W."/>
        </authorList>
    </citation>
    <scope>NUCLEOTIDE SEQUENCE [LARGE SCALE GENOMIC DNA]</scope>
    <source>
        <strain evidence="10 11">KACC 16975</strain>
    </source>
</reference>
<organism evidence="10 11">
    <name type="scientific">Thermomonas brevis</name>
    <dbReference type="NCBI Taxonomy" id="215691"/>
    <lineage>
        <taxon>Bacteria</taxon>
        <taxon>Pseudomonadati</taxon>
        <taxon>Pseudomonadota</taxon>
        <taxon>Gammaproteobacteria</taxon>
        <taxon>Lysobacterales</taxon>
        <taxon>Lysobacteraceae</taxon>
        <taxon>Thermomonas</taxon>
    </lineage>
</organism>
<keyword evidence="5 8" id="KW-0663">Pyridoxal phosphate</keyword>
<protein>
    <recommendedName>
        <fullName evidence="3 8">Cysteine desulfurase</fullName>
        <ecNumber evidence="3 8">2.8.1.7</ecNumber>
    </recommendedName>
</protein>
<evidence type="ECO:0000259" key="9">
    <source>
        <dbReference type="Pfam" id="PF00266"/>
    </source>
</evidence>
<dbReference type="GO" id="GO:0006534">
    <property type="term" value="P:cysteine metabolic process"/>
    <property type="evidence" value="ECO:0007669"/>
    <property type="project" value="UniProtKB-UniRule"/>
</dbReference>
<dbReference type="InterPro" id="IPR020578">
    <property type="entry name" value="Aminotrans_V_PyrdxlP_BS"/>
</dbReference>
<dbReference type="CDD" id="cd06453">
    <property type="entry name" value="SufS_like"/>
    <property type="match status" value="1"/>
</dbReference>
<dbReference type="AlphaFoldDB" id="A0A7G9QY12"/>
<dbReference type="RefSeq" id="WP_187571975.1">
    <property type="nucleotide sequence ID" value="NZ_CP060711.1"/>
</dbReference>
<comment type="function">
    <text evidence="8">Catalyzes the removal of elemental sulfur and selenium atoms from L-cysteine, L-cystine, L-selenocysteine, and L-selenocystine to produce L-alanine.</text>
</comment>
<dbReference type="EMBL" id="CP060711">
    <property type="protein sequence ID" value="QNN48237.1"/>
    <property type="molecule type" value="Genomic_DNA"/>
</dbReference>
<dbReference type="SUPFAM" id="SSF53383">
    <property type="entry name" value="PLP-dependent transferases"/>
    <property type="match status" value="1"/>
</dbReference>
<dbReference type="Pfam" id="PF00266">
    <property type="entry name" value="Aminotran_5"/>
    <property type="match status" value="1"/>
</dbReference>
<dbReference type="Proteomes" id="UP000515977">
    <property type="component" value="Chromosome"/>
</dbReference>
<dbReference type="InterPro" id="IPR015424">
    <property type="entry name" value="PyrdxlP-dep_Trfase"/>
</dbReference>
<dbReference type="Gene3D" id="3.40.640.10">
    <property type="entry name" value="Type I PLP-dependent aspartate aminotransferase-like (Major domain)"/>
    <property type="match status" value="1"/>
</dbReference>
<evidence type="ECO:0000256" key="3">
    <source>
        <dbReference type="ARBA" id="ARBA00012239"/>
    </source>
</evidence>
<dbReference type="GO" id="GO:0030170">
    <property type="term" value="F:pyridoxal phosphate binding"/>
    <property type="evidence" value="ECO:0007669"/>
    <property type="project" value="UniProtKB-UniRule"/>
</dbReference>
<dbReference type="PANTHER" id="PTHR43586:SF8">
    <property type="entry name" value="CYSTEINE DESULFURASE 1, CHLOROPLASTIC"/>
    <property type="match status" value="1"/>
</dbReference>
<keyword evidence="11" id="KW-1185">Reference proteome</keyword>
<dbReference type="InterPro" id="IPR015421">
    <property type="entry name" value="PyrdxlP-dep_Trfase_major"/>
</dbReference>
<comment type="similarity">
    <text evidence="2 8">Belongs to the class-V pyridoxal-phosphate-dependent aminotransferase family. Csd subfamily.</text>
</comment>
<dbReference type="GO" id="GO:0031071">
    <property type="term" value="F:cysteine desulfurase activity"/>
    <property type="evidence" value="ECO:0007669"/>
    <property type="project" value="UniProtKB-UniRule"/>
</dbReference>
<comment type="cofactor">
    <cofactor evidence="1 7">
        <name>pyridoxal 5'-phosphate</name>
        <dbReference type="ChEBI" id="CHEBI:597326"/>
    </cofactor>
</comment>
<evidence type="ECO:0000256" key="6">
    <source>
        <dbReference type="ARBA" id="ARBA00050776"/>
    </source>
</evidence>
<dbReference type="PANTHER" id="PTHR43586">
    <property type="entry name" value="CYSTEINE DESULFURASE"/>
    <property type="match status" value="1"/>
</dbReference>
<evidence type="ECO:0000256" key="4">
    <source>
        <dbReference type="ARBA" id="ARBA00022679"/>
    </source>
</evidence>
<sequence>MHGQEYSLPNPSLQAREGAKGIDWAAVRADFPLLRREVHGKPLVYLDSANTGQKPACVIEATDDFYRRHNANVSRAVHALGSEATEAYEGARGKLARFLGVRGDDLVLCSGTTFALNLVAYSWALPRLQAGDAILLTRMEHHANIVPWQLVAQRTGATIKVAELLPDGSLDLDGLYAAMTPEVKLLGIAHVSNVLGTVNPVATICREARRRGIVSVVDGSQAAPHMPVDIAAIGCDFYAVTGHKMCGPTGTGALWARREHLEAMPPFLGGGEMIKEVRFDGTVFNDPPHKFEAGTPNIAGFVGLGAGVDYLSALGMEAIAARERALLAHATEELLKIDGLRLYGRAKDKAAVISFAIDGTHSHDLATLLDLEGVAVRSGQHCAHPLLQWLGVGTTCRASLAFYNTHEEVDAFVAALRKVKRLLA</sequence>
<dbReference type="KEGG" id="tbv:H9L17_13420"/>
<evidence type="ECO:0000256" key="8">
    <source>
        <dbReference type="RuleBase" id="RU004506"/>
    </source>
</evidence>
<evidence type="ECO:0000256" key="7">
    <source>
        <dbReference type="RuleBase" id="RU004504"/>
    </source>
</evidence>
<proteinExistence type="inferred from homology"/>
<dbReference type="NCBIfam" id="TIGR01979">
    <property type="entry name" value="sufS"/>
    <property type="match status" value="1"/>
</dbReference>
<keyword evidence="4 8" id="KW-0808">Transferase</keyword>
<dbReference type="PROSITE" id="PS00595">
    <property type="entry name" value="AA_TRANSFER_CLASS_5"/>
    <property type="match status" value="1"/>
</dbReference>
<name>A0A7G9QY12_9GAMM</name>
<evidence type="ECO:0000256" key="1">
    <source>
        <dbReference type="ARBA" id="ARBA00001933"/>
    </source>
</evidence>
<evidence type="ECO:0000313" key="10">
    <source>
        <dbReference type="EMBL" id="QNN48237.1"/>
    </source>
</evidence>
<evidence type="ECO:0000313" key="11">
    <source>
        <dbReference type="Proteomes" id="UP000515977"/>
    </source>
</evidence>
<dbReference type="EC" id="2.8.1.7" evidence="3 8"/>
<feature type="domain" description="Aminotransferase class V" evidence="9">
    <location>
        <begin position="44"/>
        <end position="412"/>
    </location>
</feature>
<gene>
    <name evidence="10" type="ORF">H9L17_13420</name>
</gene>
<evidence type="ECO:0000256" key="5">
    <source>
        <dbReference type="ARBA" id="ARBA00022898"/>
    </source>
</evidence>
<comment type="catalytic activity">
    <reaction evidence="6 8">
        <text>(sulfur carrier)-H + L-cysteine = (sulfur carrier)-SH + L-alanine</text>
        <dbReference type="Rhea" id="RHEA:43892"/>
        <dbReference type="Rhea" id="RHEA-COMP:14737"/>
        <dbReference type="Rhea" id="RHEA-COMP:14739"/>
        <dbReference type="ChEBI" id="CHEBI:29917"/>
        <dbReference type="ChEBI" id="CHEBI:35235"/>
        <dbReference type="ChEBI" id="CHEBI:57972"/>
        <dbReference type="ChEBI" id="CHEBI:64428"/>
        <dbReference type="EC" id="2.8.1.7"/>
    </reaction>
</comment>
<dbReference type="InterPro" id="IPR015422">
    <property type="entry name" value="PyrdxlP-dep_Trfase_small"/>
</dbReference>
<dbReference type="InterPro" id="IPR010970">
    <property type="entry name" value="Cys_dSase_SufS"/>
</dbReference>
<dbReference type="InterPro" id="IPR000192">
    <property type="entry name" value="Aminotrans_V_dom"/>
</dbReference>
<accession>A0A7G9QY12</accession>